<keyword evidence="2" id="KW-0408">Iron</keyword>
<keyword evidence="1" id="KW-0479">Metal-binding</keyword>
<dbReference type="AlphaFoldDB" id="V4R666"/>
<sequence length="115" mass="12471">MNTTAIDAEGGRYPLEIRVSKDRATLTVLWDDRRSDAISAPSLRDACQSAGAKSLRLKGLDVPARGDLTVTNVAPLGHYAVNITFSDGHDRGIYPWSLLRELGRARQPAEADAIP</sequence>
<evidence type="ECO:0000313" key="5">
    <source>
        <dbReference type="Proteomes" id="UP000017819"/>
    </source>
</evidence>
<dbReference type="OrthoDB" id="9794178at2"/>
<name>V4R666_9HYPH</name>
<dbReference type="GO" id="GO:0046872">
    <property type="term" value="F:metal ion binding"/>
    <property type="evidence" value="ECO:0007669"/>
    <property type="project" value="UniProtKB-KW"/>
</dbReference>
<dbReference type="STRING" id="631454.N177_0111"/>
<dbReference type="Pfam" id="PF06155">
    <property type="entry name" value="GBBH-like_N"/>
    <property type="match status" value="1"/>
</dbReference>
<organism evidence="4 5">
    <name type="scientific">Lutibaculum baratangense AMV1</name>
    <dbReference type="NCBI Taxonomy" id="631454"/>
    <lineage>
        <taxon>Bacteria</taxon>
        <taxon>Pseudomonadati</taxon>
        <taxon>Pseudomonadota</taxon>
        <taxon>Alphaproteobacteria</taxon>
        <taxon>Hyphomicrobiales</taxon>
        <taxon>Tepidamorphaceae</taxon>
        <taxon>Lutibaculum</taxon>
    </lineage>
</organism>
<dbReference type="InterPro" id="IPR010376">
    <property type="entry name" value="GBBH-like_N"/>
</dbReference>
<evidence type="ECO:0000259" key="3">
    <source>
        <dbReference type="Pfam" id="PF06155"/>
    </source>
</evidence>
<evidence type="ECO:0000256" key="1">
    <source>
        <dbReference type="ARBA" id="ARBA00022723"/>
    </source>
</evidence>
<dbReference type="PATRIC" id="fig|631454.5.peg.110"/>
<dbReference type="Gene3D" id="3.30.2020.30">
    <property type="match status" value="1"/>
</dbReference>
<comment type="caution">
    <text evidence="4">The sequence shown here is derived from an EMBL/GenBank/DDBJ whole genome shotgun (WGS) entry which is preliminary data.</text>
</comment>
<proteinExistence type="predicted"/>
<feature type="domain" description="Gamma-butyrobetaine hydroxylase-like N-terminal" evidence="3">
    <location>
        <begin position="17"/>
        <end position="100"/>
    </location>
</feature>
<dbReference type="Proteomes" id="UP000017819">
    <property type="component" value="Unassembled WGS sequence"/>
</dbReference>
<keyword evidence="5" id="KW-1185">Reference proteome</keyword>
<accession>V4R666</accession>
<gene>
    <name evidence="4" type="ORF">N177_0111</name>
</gene>
<reference evidence="4 5" key="1">
    <citation type="journal article" date="2014" name="Genome Announc.">
        <title>Draft Genome Sequence of Lutibaculum baratangense Strain AMV1T, Isolated from a Mud Volcano in Andamans, India.</title>
        <authorList>
            <person name="Singh A."/>
            <person name="Sreenivas A."/>
            <person name="Sathyanarayana Reddy G."/>
            <person name="Pinnaka A.K."/>
            <person name="Shivaji S."/>
        </authorList>
    </citation>
    <scope>NUCLEOTIDE SEQUENCE [LARGE SCALE GENOMIC DNA]</scope>
    <source>
        <strain evidence="4 5">AMV1</strain>
    </source>
</reference>
<evidence type="ECO:0000313" key="4">
    <source>
        <dbReference type="EMBL" id="ESR27417.1"/>
    </source>
</evidence>
<protein>
    <recommendedName>
        <fullName evidence="3">Gamma-butyrobetaine hydroxylase-like N-terminal domain-containing protein</fullName>
    </recommendedName>
</protein>
<dbReference type="InterPro" id="IPR038492">
    <property type="entry name" value="GBBH-like_N_sf"/>
</dbReference>
<dbReference type="PANTHER" id="PTHR35303">
    <property type="entry name" value="OS02G0197800 PROTEIN"/>
    <property type="match status" value="1"/>
</dbReference>
<dbReference type="EMBL" id="AWXZ01000005">
    <property type="protein sequence ID" value="ESR27417.1"/>
    <property type="molecule type" value="Genomic_DNA"/>
</dbReference>
<dbReference type="eggNOG" id="COG3536">
    <property type="taxonomic scope" value="Bacteria"/>
</dbReference>
<dbReference type="RefSeq" id="WP_023430269.1">
    <property type="nucleotide sequence ID" value="NZ_AWXZ01000005.1"/>
</dbReference>
<evidence type="ECO:0000256" key="2">
    <source>
        <dbReference type="ARBA" id="ARBA00023004"/>
    </source>
</evidence>